<dbReference type="EMBL" id="JACIBX010000008">
    <property type="protein sequence ID" value="MBB3712660.1"/>
    <property type="molecule type" value="Genomic_DNA"/>
</dbReference>
<dbReference type="RefSeq" id="WP_183473299.1">
    <property type="nucleotide sequence ID" value="NZ_CP139691.1"/>
</dbReference>
<keyword evidence="2" id="KW-1185">Reference proteome</keyword>
<proteinExistence type="predicted"/>
<name>A0ABR6HQ32_9RHOB</name>
<evidence type="ECO:0000313" key="1">
    <source>
        <dbReference type="EMBL" id="MBB3712660.1"/>
    </source>
</evidence>
<gene>
    <name evidence="1" type="ORF">FHS00_002255</name>
</gene>
<accession>A0ABR6HQ32</accession>
<protein>
    <submittedName>
        <fullName evidence="1">Uncharacterized protein</fullName>
    </submittedName>
</protein>
<dbReference type="Proteomes" id="UP000576152">
    <property type="component" value="Unassembled WGS sequence"/>
</dbReference>
<evidence type="ECO:0000313" key="2">
    <source>
        <dbReference type="Proteomes" id="UP000576152"/>
    </source>
</evidence>
<reference evidence="1 2" key="1">
    <citation type="submission" date="2020-08" db="EMBL/GenBank/DDBJ databases">
        <title>Genomic Encyclopedia of Type Strains, Phase III (KMG-III): the genomes of soil and plant-associated and newly described type strains.</title>
        <authorList>
            <person name="Whitman W."/>
        </authorList>
    </citation>
    <scope>NUCLEOTIDE SEQUENCE [LARGE SCALE GENOMIC DNA]</scope>
    <source>
        <strain evidence="1 2">CECT 8572</strain>
    </source>
</reference>
<comment type="caution">
    <text evidence="1">The sequence shown here is derived from an EMBL/GenBank/DDBJ whole genome shotgun (WGS) entry which is preliminary data.</text>
</comment>
<sequence length="180" mass="19398">MQHSGAQAFGDKAHLIDHHEMMRILGKVPPVEPRGRHEKATMGRTAYGMHKAAARPRAMRDPDATAYSTFHDASARRDAPMREVWALAPNAQLVSKALAEGRGRALVAQWDELTRTDPWSGIAAAFGAAQAARPGGALASKHRARAASGGFDIVTADQCVALRARLLGATQPREYVDLDL</sequence>
<organism evidence="1 2">
    <name type="scientific">Limimaricola variabilis</name>
    <dbReference type="NCBI Taxonomy" id="1492771"/>
    <lineage>
        <taxon>Bacteria</taxon>
        <taxon>Pseudomonadati</taxon>
        <taxon>Pseudomonadota</taxon>
        <taxon>Alphaproteobacteria</taxon>
        <taxon>Rhodobacterales</taxon>
        <taxon>Paracoccaceae</taxon>
        <taxon>Limimaricola</taxon>
    </lineage>
</organism>